<name>A0ABN8L9D8_CHISP</name>
<comment type="similarity">
    <text evidence="1">Belongs to the peptidase C1 family.</text>
</comment>
<keyword evidence="2" id="KW-0645">Protease</keyword>
<evidence type="ECO:0000313" key="10">
    <source>
        <dbReference type="EMBL" id="CAH2987243.1"/>
    </source>
</evidence>
<organism evidence="10 11">
    <name type="scientific">Chilo suppressalis</name>
    <name type="common">Asiatic rice borer moth</name>
    <dbReference type="NCBI Taxonomy" id="168631"/>
    <lineage>
        <taxon>Eukaryota</taxon>
        <taxon>Metazoa</taxon>
        <taxon>Ecdysozoa</taxon>
        <taxon>Arthropoda</taxon>
        <taxon>Hexapoda</taxon>
        <taxon>Insecta</taxon>
        <taxon>Pterygota</taxon>
        <taxon>Neoptera</taxon>
        <taxon>Endopterygota</taxon>
        <taxon>Lepidoptera</taxon>
        <taxon>Glossata</taxon>
        <taxon>Ditrysia</taxon>
        <taxon>Pyraloidea</taxon>
        <taxon>Crambidae</taxon>
        <taxon>Crambinae</taxon>
        <taxon>Chilo</taxon>
    </lineage>
</organism>
<feature type="domain" description="Cathepsin propeptide inhibitor" evidence="9">
    <location>
        <begin position="93"/>
        <end position="153"/>
    </location>
</feature>
<dbReference type="Proteomes" id="UP001153292">
    <property type="component" value="Chromosome 24"/>
</dbReference>
<evidence type="ECO:0000256" key="7">
    <source>
        <dbReference type="SAM" id="SignalP"/>
    </source>
</evidence>
<dbReference type="Pfam" id="PF00112">
    <property type="entry name" value="Peptidase_C1"/>
    <property type="match status" value="1"/>
</dbReference>
<feature type="signal peptide" evidence="7">
    <location>
        <begin position="1"/>
        <end position="16"/>
    </location>
</feature>
<evidence type="ECO:0000313" key="11">
    <source>
        <dbReference type="Proteomes" id="UP001153292"/>
    </source>
</evidence>
<dbReference type="SUPFAM" id="SSF54001">
    <property type="entry name" value="Cysteine proteinases"/>
    <property type="match status" value="1"/>
</dbReference>
<gene>
    <name evidence="10" type="ORF">CHILSU_LOCUS6861</name>
</gene>
<keyword evidence="7" id="KW-0732">Signal</keyword>
<dbReference type="InterPro" id="IPR000169">
    <property type="entry name" value="Pept_cys_AS"/>
</dbReference>
<evidence type="ECO:0000259" key="8">
    <source>
        <dbReference type="SMART" id="SM00645"/>
    </source>
</evidence>
<dbReference type="InterPro" id="IPR013201">
    <property type="entry name" value="Prot_inhib_I29"/>
</dbReference>
<protein>
    <submittedName>
        <fullName evidence="10">Uncharacterized protein</fullName>
    </submittedName>
</protein>
<dbReference type="InterPro" id="IPR013128">
    <property type="entry name" value="Peptidase_C1A"/>
</dbReference>
<evidence type="ECO:0000256" key="6">
    <source>
        <dbReference type="ARBA" id="ARBA00023157"/>
    </source>
</evidence>
<dbReference type="InterPro" id="IPR000668">
    <property type="entry name" value="Peptidase_C1A_C"/>
</dbReference>
<evidence type="ECO:0000256" key="1">
    <source>
        <dbReference type="ARBA" id="ARBA00008455"/>
    </source>
</evidence>
<dbReference type="InterPro" id="IPR039417">
    <property type="entry name" value="Peptidase_C1A_papain-like"/>
</dbReference>
<keyword evidence="11" id="KW-1185">Reference proteome</keyword>
<evidence type="ECO:0000256" key="3">
    <source>
        <dbReference type="ARBA" id="ARBA00022801"/>
    </source>
</evidence>
<keyword evidence="3" id="KW-0378">Hydrolase</keyword>
<keyword evidence="4" id="KW-0788">Thiol protease</keyword>
<dbReference type="SMART" id="SM00645">
    <property type="entry name" value="Pept_C1"/>
    <property type="match status" value="1"/>
</dbReference>
<dbReference type="CDD" id="cd02248">
    <property type="entry name" value="Peptidase_C1A"/>
    <property type="match status" value="1"/>
</dbReference>
<dbReference type="Gene3D" id="3.90.70.10">
    <property type="entry name" value="Cysteine proteinases"/>
    <property type="match status" value="1"/>
</dbReference>
<reference evidence="10" key="1">
    <citation type="submission" date="2021-12" db="EMBL/GenBank/DDBJ databases">
        <authorList>
            <person name="King R."/>
        </authorList>
    </citation>
    <scope>NUCLEOTIDE SEQUENCE</scope>
</reference>
<dbReference type="PANTHER" id="PTHR12411">
    <property type="entry name" value="CYSTEINE PROTEASE FAMILY C1-RELATED"/>
    <property type="match status" value="1"/>
</dbReference>
<dbReference type="Pfam" id="PF08246">
    <property type="entry name" value="Inhibitor_I29"/>
    <property type="match status" value="1"/>
</dbReference>
<dbReference type="SMART" id="SM00848">
    <property type="entry name" value="Inhibitor_I29"/>
    <property type="match status" value="1"/>
</dbReference>
<sequence>MKTILFASFILNLVNCFTESYKDSSNKMGGSRIKKCSSDNKFGSFLSETLFDKVYGDQFSGKLNESECSGDSDEVKCSLDGLLIHHDLPHSHWLEYKTIFDKAYDSHRDEMAALSQWRRNLKLIAEHNRRFLAGEISYTLHLNQFADWHPEEYFKKILKLFDTIPLLDPALDIHRSHYRHSANKAIPDRVDWRAKGFKPKLEEQWQCGACYAFAVAHAVQAQLYKKHGLWGELSPQQIVDCSAADGNEGCDGGSLRGAFRYAARSGLVSEQYYPYTGKKGHCKSSALLARTKPKNWAMLPFGDEDAMEKALATIGPLAVGVNASPFTFQLYRSGVYDDPFCVPWALNHAMLLVGYTPDYWILLNWWGKKWGEDGYMRIRRGYNRCGVANMAAYVVL</sequence>
<evidence type="ECO:0000256" key="2">
    <source>
        <dbReference type="ARBA" id="ARBA00022670"/>
    </source>
</evidence>
<feature type="chain" id="PRO_5045789398" evidence="7">
    <location>
        <begin position="17"/>
        <end position="396"/>
    </location>
</feature>
<dbReference type="PROSITE" id="PS00139">
    <property type="entry name" value="THIOL_PROTEASE_CYS"/>
    <property type="match status" value="1"/>
</dbReference>
<accession>A0ABN8L9D8</accession>
<dbReference type="InterPro" id="IPR038765">
    <property type="entry name" value="Papain-like_cys_pep_sf"/>
</dbReference>
<evidence type="ECO:0000256" key="5">
    <source>
        <dbReference type="ARBA" id="ARBA00023145"/>
    </source>
</evidence>
<feature type="domain" description="Peptidase C1A papain C-terminal" evidence="8">
    <location>
        <begin position="186"/>
        <end position="395"/>
    </location>
</feature>
<keyword evidence="5" id="KW-0865">Zymogen</keyword>
<evidence type="ECO:0000259" key="9">
    <source>
        <dbReference type="SMART" id="SM00848"/>
    </source>
</evidence>
<dbReference type="EMBL" id="OU963917">
    <property type="protein sequence ID" value="CAH2987243.1"/>
    <property type="molecule type" value="Genomic_DNA"/>
</dbReference>
<evidence type="ECO:0000256" key="4">
    <source>
        <dbReference type="ARBA" id="ARBA00022807"/>
    </source>
</evidence>
<proteinExistence type="inferred from homology"/>
<keyword evidence="6" id="KW-1015">Disulfide bond</keyword>